<evidence type="ECO:0000256" key="14">
    <source>
        <dbReference type="SAM" id="Phobius"/>
    </source>
</evidence>
<comment type="subcellular location">
    <subcellularLocation>
        <location evidence="1">Cell membrane</location>
        <topology evidence="1">Multi-pass membrane protein</topology>
    </subcellularLocation>
</comment>
<keyword evidence="17" id="KW-1185">Reference proteome</keyword>
<feature type="transmembrane region" description="Helical" evidence="14">
    <location>
        <begin position="1593"/>
        <end position="1615"/>
    </location>
</feature>
<dbReference type="InterPro" id="IPR026899">
    <property type="entry name" value="FKS1-like_dom1"/>
</dbReference>
<gene>
    <name evidence="16" type="ORF">V5N11_024966</name>
</gene>
<keyword evidence="9 14" id="KW-1133">Transmembrane helix</keyword>
<dbReference type="Pfam" id="PF14288">
    <property type="entry name" value="FKS1_dom1"/>
    <property type="match status" value="1"/>
</dbReference>
<evidence type="ECO:0000313" key="17">
    <source>
        <dbReference type="Proteomes" id="UP001558713"/>
    </source>
</evidence>
<feature type="transmembrane region" description="Helical" evidence="14">
    <location>
        <begin position="1790"/>
        <end position="1807"/>
    </location>
</feature>
<comment type="similarity">
    <text evidence="2">Belongs to the glycosyltransferase 48 family.</text>
</comment>
<feature type="transmembrane region" description="Helical" evidence="14">
    <location>
        <begin position="778"/>
        <end position="797"/>
    </location>
</feature>
<evidence type="ECO:0000256" key="11">
    <source>
        <dbReference type="ARBA" id="ARBA00023316"/>
    </source>
</evidence>
<dbReference type="SMART" id="SM01205">
    <property type="entry name" value="FKS1_dom1"/>
    <property type="match status" value="1"/>
</dbReference>
<evidence type="ECO:0000256" key="2">
    <source>
        <dbReference type="ARBA" id="ARBA00009040"/>
    </source>
</evidence>
<evidence type="ECO:0000259" key="15">
    <source>
        <dbReference type="SMART" id="SM01205"/>
    </source>
</evidence>
<accession>A0ABD1A6E9</accession>
<evidence type="ECO:0000256" key="5">
    <source>
        <dbReference type="ARBA" id="ARBA00022676"/>
    </source>
</evidence>
<feature type="transmembrane region" description="Helical" evidence="14">
    <location>
        <begin position="707"/>
        <end position="725"/>
    </location>
</feature>
<reference evidence="16 17" key="1">
    <citation type="submission" date="2024-04" db="EMBL/GenBank/DDBJ databases">
        <title>Genome assembly C_amara_ONT_v2.</title>
        <authorList>
            <person name="Yant L."/>
            <person name="Moore C."/>
            <person name="Slenker M."/>
        </authorList>
    </citation>
    <scope>NUCLEOTIDE SEQUENCE [LARGE SCALE GENOMIC DNA]</scope>
    <source>
        <tissue evidence="16">Leaf</tissue>
    </source>
</reference>
<dbReference type="Pfam" id="PF25968">
    <property type="entry name" value="CALS1"/>
    <property type="match status" value="1"/>
</dbReference>
<feature type="transmembrane region" description="Helical" evidence="14">
    <location>
        <begin position="642"/>
        <end position="665"/>
    </location>
</feature>
<proteinExistence type="inferred from homology"/>
<evidence type="ECO:0000256" key="8">
    <source>
        <dbReference type="ARBA" id="ARBA00022960"/>
    </source>
</evidence>
<comment type="caution">
    <text evidence="16">The sequence shown here is derived from an EMBL/GenBank/DDBJ whole genome shotgun (WGS) entry which is preliminary data.</text>
</comment>
<evidence type="ECO:0000256" key="12">
    <source>
        <dbReference type="ARBA" id="ARBA00032165"/>
    </source>
</evidence>
<keyword evidence="8" id="KW-0133">Cell shape</keyword>
<feature type="transmembrane region" description="Helical" evidence="14">
    <location>
        <begin position="605"/>
        <end position="622"/>
    </location>
</feature>
<evidence type="ECO:0000256" key="9">
    <source>
        <dbReference type="ARBA" id="ARBA00022989"/>
    </source>
</evidence>
<evidence type="ECO:0000256" key="6">
    <source>
        <dbReference type="ARBA" id="ARBA00022679"/>
    </source>
</evidence>
<sequence length="1946" mass="225739">MSHEIVPVDPIDVPSTSYSRQILGREDSPERTTGQFTRSLTFREHVSEPFASERLPATLASEIQRFLRIANLVESEEPRIAYLCRFHAFEIAHHMDRNSTGRGVRQFKTSLLQRLEQDEEFTVRRRKEKSDVRELKRVYHTYKEYIIRHGESFNLDNSQRVKLVNARRIASVLYEVLKTVTSGAGPQAIADRESIRAKSDFYVPYNILPLDKGGVHQAIMHLPEIKAAIAIVRNIRGLPPPEDFQRHQPFVDLFEFLQYAFGFQNGNVANQREHMILLLSNTIIRQPQKQSSAPKSGDEAVDALMKKFFKNYTNWCKFLGRKNNIRLPYVKQEALQYKTLYIGLYLLIWGEASNLRFLPECLCYIFHQMAYELHGVLTGAVSMITGEMVTPAYGGGNESFLEKVVTPIYKVIEKEAEKNKNGTADHSMWRNYDDLNEFFWSLECFEIGWPMRLDHDFFCVESSETSKPRRWREMLRFRKKKKKTDEEMEDDEELGAITEEQTTPTSKWLGKTNFVETRSFWQIFRSFDRMWSFFLMSLQALIIMACHDVGSPLQMFNANIFEDVMSIFITSAVIKLIKGILDIIFKWKARNTMPNNEKKKQMVKLGFAAMWTIILPVLYTHSRRKYMCYFTNYKTWLGEWCFSPYMVAVMIYLSGNAIQLVLFFVPAISKYIETSNHSIFKTMAWWGQPRLYVGRGVQETQVSQFKYSFFWILVLLTKFAFSYAFEIKPLIKPTRLIMKVGVRNYEWHELFPEVKSNAAAIVAVWAPIIVVYFMDTQIWYSVFCTIFGGLYGVLHHLGEIRTLGMLRGRFHTLPSAFNASLIPHSTKDEERRKQRGFFPFNLGRGSDGQKNSMAKFVLVWNQVINSFRTEDLISNKELDLMTMPMSSEVLSGIIRWPIFLLANKFSTALSIAKDFSEKDEDLYRRIRKDEYMYYAVKECYESLKYILQILVFGDLEKKIISSIINEIEESIRQSSLLEEFKMTELPALHNKCIELVQLLVEGSEEKLQIEKSEELHGKLVKALQDIFELVTNDMMVHGDRILDLLKSQEGFEEDTDIFMRVIEPQLFESYGEMKRIHFPLPDSASLSEQIQRFLLLLTVKDSAMDIPENLEARRRLSFFATSLFMDMPDAPKVRNMMSFSVLTPHYQEDINFSTKELHSTKSSVSIIFYMQKIFPDEWKNFLERMGCENLDALKKEGKEEELRNWASFRGQTLGRTVRGMMYCREALKLQAFLDMADDEDILEGYDDVERSNRLLAAQLDALADMKFTYVVACQMFGAQKSSGDPHAQDILDLMIKYPSLRVAYVEEREEIVLDMPKKVYYSILVKAVNGFDQEIYRVKLPGPPSIGEGKPENQNHAIVFTRGEALQTIDMNQDHYLEEAFKMRNLLQEFLRNRGRRPPTILGLREHIFTGSVSSLAWFMSYQETSFVTIGQRLLANPLRVRFHYGHPDVFDRIFHITRGGISKASRTINLSEDVFAGYNTTLRRGCITYNEYLQVGKGRDVGLNQISKFEAKVANGNSEQTISRDIYRLGQRFDFFRMLSCYFTTIGFYFSSLISVIGIYIYLYGQLYLVLSGLQKTLILEAKVKNIKSLETALASQSFIQLGLLTGLPMVMEIGLEKGFLIAFQDFILMQLQLAAFFFTFSLGTKTHYFGRTILHGGAKYRPTGRKVVVFHANFSENYRLYSRSHFIKGFELIILLIVYELFKHTSQSFTWEIIVGDWRDWNRWIKEQGGIGIQQDKSWQSWWNDEQAHLRGSGVGARCLEILLSLRFFVYQYGLVYHLDITQSNTNIIVYALSWVVILATFLTVKAVDLGRQLFSTRKHLVFRFFKVFIFVSILTVIITLSNICHLSLKDLIVSCLAFLPTGWGLILIAQAVRPQIEGTSLWEFTRVLARAYDYGMGVVLFAPMAILAWLPIISAFQTRFLFNEAFNRRLQIQPILAGKKKNR</sequence>
<evidence type="ECO:0000256" key="3">
    <source>
        <dbReference type="ARBA" id="ARBA00012589"/>
    </source>
</evidence>
<dbReference type="PANTHER" id="PTHR12741">
    <property type="entry name" value="LYST-INTERACTING PROTEIN LIP5 DOPAMINE RESPONSIVE PROTEIN DRG-1"/>
    <property type="match status" value="1"/>
</dbReference>
<keyword evidence="11" id="KW-0961">Cell wall biogenesis/degradation</keyword>
<evidence type="ECO:0000256" key="10">
    <source>
        <dbReference type="ARBA" id="ARBA00023136"/>
    </source>
</evidence>
<comment type="catalytic activity">
    <reaction evidence="13">
        <text>[(1-&gt;3)-beta-D-glucosyl](n) + UDP-alpha-D-glucose = [(1-&gt;3)-beta-D-glucosyl](n+1) + UDP + H(+)</text>
        <dbReference type="Rhea" id="RHEA:21476"/>
        <dbReference type="Rhea" id="RHEA-COMP:11146"/>
        <dbReference type="Rhea" id="RHEA-COMP:14303"/>
        <dbReference type="ChEBI" id="CHEBI:15378"/>
        <dbReference type="ChEBI" id="CHEBI:37671"/>
        <dbReference type="ChEBI" id="CHEBI:58223"/>
        <dbReference type="ChEBI" id="CHEBI:58885"/>
        <dbReference type="EC" id="2.4.1.34"/>
    </reaction>
</comment>
<feature type="transmembrane region" description="Helical" evidence="14">
    <location>
        <begin position="1827"/>
        <end position="1847"/>
    </location>
</feature>
<evidence type="ECO:0000256" key="13">
    <source>
        <dbReference type="ARBA" id="ARBA00047777"/>
    </source>
</evidence>
<name>A0ABD1A6E9_CARAN</name>
<dbReference type="InterPro" id="IPR003440">
    <property type="entry name" value="Glyco_trans_48_dom"/>
</dbReference>
<dbReference type="GO" id="GO:0005886">
    <property type="term" value="C:plasma membrane"/>
    <property type="evidence" value="ECO:0007669"/>
    <property type="project" value="UniProtKB-SubCell"/>
</dbReference>
<dbReference type="InterPro" id="IPR058851">
    <property type="entry name" value="CALS1_helical"/>
</dbReference>
<feature type="transmembrane region" description="Helical" evidence="14">
    <location>
        <begin position="1854"/>
        <end position="1875"/>
    </location>
</feature>
<dbReference type="InterPro" id="IPR039431">
    <property type="entry name" value="Vta1/CALS_N"/>
</dbReference>
<keyword evidence="4" id="KW-1003">Cell membrane</keyword>
<feature type="transmembrane region" description="Helical" evidence="14">
    <location>
        <begin position="1547"/>
        <end position="1572"/>
    </location>
</feature>
<dbReference type="EMBL" id="JBANAX010000576">
    <property type="protein sequence ID" value="KAL1202398.1"/>
    <property type="molecule type" value="Genomic_DNA"/>
</dbReference>
<feature type="transmembrane region" description="Helical" evidence="14">
    <location>
        <begin position="1621"/>
        <end position="1644"/>
    </location>
</feature>
<protein>
    <recommendedName>
        <fullName evidence="12">1,3-beta-glucan synthase</fullName>
        <ecNumber evidence="3">2.4.1.34</ecNumber>
    </recommendedName>
    <alternativeName>
        <fullName evidence="12">1,3-beta-glucan synthase</fullName>
    </alternativeName>
</protein>
<feature type="transmembrane region" description="Helical" evidence="14">
    <location>
        <begin position="1895"/>
        <end position="1916"/>
    </location>
</feature>
<dbReference type="EC" id="2.4.1.34" evidence="3"/>
<dbReference type="PANTHER" id="PTHR12741:SF22">
    <property type="entry name" value="CALLOSE SYNTHASE 8-RELATED"/>
    <property type="match status" value="1"/>
</dbReference>
<dbReference type="Gene3D" id="1.25.40.270">
    <property type="entry name" value="Vacuolar protein sorting-associated protein vta1"/>
    <property type="match status" value="1"/>
</dbReference>
<organism evidence="16 17">
    <name type="scientific">Cardamine amara subsp. amara</name>
    <dbReference type="NCBI Taxonomy" id="228776"/>
    <lineage>
        <taxon>Eukaryota</taxon>
        <taxon>Viridiplantae</taxon>
        <taxon>Streptophyta</taxon>
        <taxon>Embryophyta</taxon>
        <taxon>Tracheophyta</taxon>
        <taxon>Spermatophyta</taxon>
        <taxon>Magnoliopsida</taxon>
        <taxon>eudicotyledons</taxon>
        <taxon>Gunneridae</taxon>
        <taxon>Pentapetalae</taxon>
        <taxon>rosids</taxon>
        <taxon>malvids</taxon>
        <taxon>Brassicales</taxon>
        <taxon>Brassicaceae</taxon>
        <taxon>Cardamineae</taxon>
        <taxon>Cardamine</taxon>
    </lineage>
</organism>
<dbReference type="InterPro" id="IPR023175">
    <property type="entry name" value="Vta1/CALS_N_sf"/>
</dbReference>
<feature type="transmembrane region" description="Helical" evidence="14">
    <location>
        <begin position="754"/>
        <end position="773"/>
    </location>
</feature>
<evidence type="ECO:0000313" key="16">
    <source>
        <dbReference type="EMBL" id="KAL1202398.1"/>
    </source>
</evidence>
<keyword evidence="7 14" id="KW-0812">Transmembrane</keyword>
<feature type="domain" description="1,3-beta-glucan synthase component FKS1-like" evidence="15">
    <location>
        <begin position="336"/>
        <end position="452"/>
    </location>
</feature>
<dbReference type="Proteomes" id="UP001558713">
    <property type="component" value="Unassembled WGS sequence"/>
</dbReference>
<feature type="transmembrane region" description="Helical" evidence="14">
    <location>
        <begin position="565"/>
        <end position="585"/>
    </location>
</feature>
<dbReference type="Pfam" id="PF04652">
    <property type="entry name" value="Vta1"/>
    <property type="match status" value="1"/>
</dbReference>
<evidence type="ECO:0000256" key="7">
    <source>
        <dbReference type="ARBA" id="ARBA00022692"/>
    </source>
</evidence>
<dbReference type="GO" id="GO:0003843">
    <property type="term" value="F:1,3-beta-D-glucan synthase activity"/>
    <property type="evidence" value="ECO:0007669"/>
    <property type="project" value="UniProtKB-EC"/>
</dbReference>
<evidence type="ECO:0000256" key="4">
    <source>
        <dbReference type="ARBA" id="ARBA00022475"/>
    </source>
</evidence>
<keyword evidence="5" id="KW-0328">Glycosyltransferase</keyword>
<keyword evidence="10 14" id="KW-0472">Membrane</keyword>
<dbReference type="GO" id="GO:0008360">
    <property type="term" value="P:regulation of cell shape"/>
    <property type="evidence" value="ECO:0007669"/>
    <property type="project" value="UniProtKB-KW"/>
</dbReference>
<dbReference type="Pfam" id="PF02364">
    <property type="entry name" value="Glucan_synthase"/>
    <property type="match status" value="2"/>
</dbReference>
<keyword evidence="6" id="KW-0808">Transferase</keyword>
<dbReference type="GO" id="GO:0071555">
    <property type="term" value="P:cell wall organization"/>
    <property type="evidence" value="ECO:0007669"/>
    <property type="project" value="UniProtKB-KW"/>
</dbReference>
<evidence type="ECO:0000256" key="1">
    <source>
        <dbReference type="ARBA" id="ARBA00004651"/>
    </source>
</evidence>